<evidence type="ECO:0000256" key="1">
    <source>
        <dbReference type="SAM" id="MobiDB-lite"/>
    </source>
</evidence>
<feature type="domain" description="C-type lectin" evidence="2">
    <location>
        <begin position="84"/>
        <end position="194"/>
    </location>
</feature>
<accession>A0AAW0PXE2</accession>
<feature type="region of interest" description="Disordered" evidence="1">
    <location>
        <begin position="1"/>
        <end position="25"/>
    </location>
</feature>
<feature type="region of interest" description="Disordered" evidence="1">
    <location>
        <begin position="318"/>
        <end position="370"/>
    </location>
</feature>
<dbReference type="PROSITE" id="PS50041">
    <property type="entry name" value="C_TYPE_LECTIN_2"/>
    <property type="match status" value="2"/>
</dbReference>
<comment type="caution">
    <text evidence="3">The sequence shown here is derived from an EMBL/GenBank/DDBJ whole genome shotgun (WGS) entry which is preliminary data.</text>
</comment>
<name>A0AAW0PXE2_9GOBI</name>
<dbReference type="Proteomes" id="UP001460270">
    <property type="component" value="Unassembled WGS sequence"/>
</dbReference>
<proteinExistence type="predicted"/>
<evidence type="ECO:0000259" key="2">
    <source>
        <dbReference type="PROSITE" id="PS50041"/>
    </source>
</evidence>
<dbReference type="PANTHER" id="PTHR22803">
    <property type="entry name" value="MANNOSE, PHOSPHOLIPASE, LECTIN RECEPTOR RELATED"/>
    <property type="match status" value="1"/>
</dbReference>
<dbReference type="AlphaFoldDB" id="A0AAW0PXE2"/>
<protein>
    <recommendedName>
        <fullName evidence="2">C-type lectin domain-containing protein</fullName>
    </recommendedName>
</protein>
<evidence type="ECO:0000313" key="4">
    <source>
        <dbReference type="Proteomes" id="UP001460270"/>
    </source>
</evidence>
<organism evidence="3 4">
    <name type="scientific">Mugilogobius chulae</name>
    <name type="common">yellowstripe goby</name>
    <dbReference type="NCBI Taxonomy" id="88201"/>
    <lineage>
        <taxon>Eukaryota</taxon>
        <taxon>Metazoa</taxon>
        <taxon>Chordata</taxon>
        <taxon>Craniata</taxon>
        <taxon>Vertebrata</taxon>
        <taxon>Euteleostomi</taxon>
        <taxon>Actinopterygii</taxon>
        <taxon>Neopterygii</taxon>
        <taxon>Teleostei</taxon>
        <taxon>Neoteleostei</taxon>
        <taxon>Acanthomorphata</taxon>
        <taxon>Gobiaria</taxon>
        <taxon>Gobiiformes</taxon>
        <taxon>Gobioidei</taxon>
        <taxon>Gobiidae</taxon>
        <taxon>Gobionellinae</taxon>
        <taxon>Mugilogobius</taxon>
    </lineage>
</organism>
<reference evidence="4" key="1">
    <citation type="submission" date="2024-04" db="EMBL/GenBank/DDBJ databases">
        <title>Salinicola lusitanus LLJ914,a marine bacterium isolated from the Okinawa Trough.</title>
        <authorList>
            <person name="Li J."/>
        </authorList>
    </citation>
    <scope>NUCLEOTIDE SEQUENCE [LARGE SCALE GENOMIC DNA]</scope>
</reference>
<dbReference type="EMBL" id="JBBPFD010000002">
    <property type="protein sequence ID" value="KAK7940090.1"/>
    <property type="molecule type" value="Genomic_DNA"/>
</dbReference>
<dbReference type="InterPro" id="IPR050111">
    <property type="entry name" value="C-type_lectin/snaclec_domain"/>
</dbReference>
<dbReference type="CDD" id="cd00037">
    <property type="entry name" value="CLECT"/>
    <property type="match status" value="2"/>
</dbReference>
<sequence>MSPGPFLPPQPRPSHHQDVPRGGQPISTRVTVWRCFMGTRRETLACGRLEPVRWKATDTSVKENKTLTSPCPSPHPVSAEACGAGGLSYRVVEKKLDWTGALHLCESLNGTLATIKTPYEQAYLTLLINNLRRPAWIGLYNYGGRSFTWLGEEEGLYSNWKDGEPSQSAGCGHMTTTGEWVMSQCDAKLGAACVRLETSRNNCYAFDLQHLRLQQDARSACKKVGAELLSILDETENEFVWEHIQSYAEQAHGAWLGISVKGREQHWAVETGLLQEPHTRSHLQTASQCRNIPCYIGRRALAHPDRCHGYGPGPGGADRECDLPVPAQDSGLAGSYEGARYSRTNSSSAEQAEKNILVSDMELNEQQDEE</sequence>
<evidence type="ECO:0000313" key="3">
    <source>
        <dbReference type="EMBL" id="KAK7940090.1"/>
    </source>
</evidence>
<dbReference type="InterPro" id="IPR001304">
    <property type="entry name" value="C-type_lectin-like"/>
</dbReference>
<dbReference type="Pfam" id="PF00059">
    <property type="entry name" value="Lectin_C"/>
    <property type="match status" value="2"/>
</dbReference>
<dbReference type="SUPFAM" id="SSF56436">
    <property type="entry name" value="C-type lectin-like"/>
    <property type="match status" value="2"/>
</dbReference>
<feature type="domain" description="C-type lectin" evidence="2">
    <location>
        <begin position="199"/>
        <end position="268"/>
    </location>
</feature>
<feature type="compositionally biased region" description="Pro residues" evidence="1">
    <location>
        <begin position="1"/>
        <end position="12"/>
    </location>
</feature>
<dbReference type="InterPro" id="IPR016187">
    <property type="entry name" value="CTDL_fold"/>
</dbReference>
<gene>
    <name evidence="3" type="ORF">WMY93_003416</name>
</gene>
<keyword evidence="4" id="KW-1185">Reference proteome</keyword>
<dbReference type="InterPro" id="IPR016186">
    <property type="entry name" value="C-type_lectin-like/link_sf"/>
</dbReference>
<dbReference type="Gene3D" id="3.10.100.10">
    <property type="entry name" value="Mannose-Binding Protein A, subunit A"/>
    <property type="match status" value="2"/>
</dbReference>
<dbReference type="SMART" id="SM00034">
    <property type="entry name" value="CLECT"/>
    <property type="match status" value="2"/>
</dbReference>